<dbReference type="PANTHER" id="PTHR43861:SF1">
    <property type="entry name" value="TRANS-ACONITATE 2-METHYLTRANSFERASE"/>
    <property type="match status" value="1"/>
</dbReference>
<keyword evidence="1 4" id="KW-0489">Methyltransferase</keyword>
<dbReference type="InterPro" id="IPR029063">
    <property type="entry name" value="SAM-dependent_MTases_sf"/>
</dbReference>
<reference evidence="4" key="1">
    <citation type="submission" date="2022-10" db="EMBL/GenBank/DDBJ databases">
        <authorList>
            <person name="Yu W.X."/>
        </authorList>
    </citation>
    <scope>NUCLEOTIDE SEQUENCE</scope>
    <source>
        <strain evidence="4">AAT</strain>
    </source>
</reference>
<keyword evidence="2" id="KW-0808">Transferase</keyword>
<dbReference type="RefSeq" id="WP_301188807.1">
    <property type="nucleotide sequence ID" value="NZ_JAPDPJ010000002.1"/>
</dbReference>
<dbReference type="CDD" id="cd02440">
    <property type="entry name" value="AdoMet_MTases"/>
    <property type="match status" value="1"/>
</dbReference>
<organism evidence="4 5">
    <name type="scientific">Plebeiibacterium sediminum</name>
    <dbReference type="NCBI Taxonomy" id="2992112"/>
    <lineage>
        <taxon>Bacteria</taxon>
        <taxon>Pseudomonadati</taxon>
        <taxon>Bacteroidota</taxon>
        <taxon>Bacteroidia</taxon>
        <taxon>Marinilabiliales</taxon>
        <taxon>Marinilabiliaceae</taxon>
        <taxon>Plebeiibacterium</taxon>
    </lineage>
</organism>
<accession>A0AAE3SDP2</accession>
<sequence length="256" mass="29593">MEQKTDIHYNSEFYDIKSFKEGQSSLKPVELELLGDITGKSVLHLQCHFGMDTISLSRLGAKVTGIDLSNNAIDKAKALASELNMDTEFIQSDVYALKENLEQKYDIVFTSYGVIGWLPDMDKWAHIISYFLKPGGKFIMVEFHPVVWMFSYDFKSIEFNYFGGEPIIEELEGTYTDTEEKSNIKEKSVSWNHSLSEVFNALQVNYLTLNSFKEYDYSAYNCFEQMIEIDKDKYQIKGTDGKIPMMYSVVYEKLQD</sequence>
<dbReference type="Gene3D" id="3.40.50.150">
    <property type="entry name" value="Vaccinia Virus protein VP39"/>
    <property type="match status" value="1"/>
</dbReference>
<evidence type="ECO:0000256" key="1">
    <source>
        <dbReference type="ARBA" id="ARBA00022603"/>
    </source>
</evidence>
<dbReference type="AlphaFoldDB" id="A0AAE3SDP2"/>
<keyword evidence="5" id="KW-1185">Reference proteome</keyword>
<feature type="domain" description="Methyltransferase" evidence="3">
    <location>
        <begin position="42"/>
        <end position="136"/>
    </location>
</feature>
<dbReference type="GO" id="GO:0032259">
    <property type="term" value="P:methylation"/>
    <property type="evidence" value="ECO:0007669"/>
    <property type="project" value="UniProtKB-KW"/>
</dbReference>
<dbReference type="PANTHER" id="PTHR43861">
    <property type="entry name" value="TRANS-ACONITATE 2-METHYLTRANSFERASE-RELATED"/>
    <property type="match status" value="1"/>
</dbReference>
<comment type="caution">
    <text evidence="4">The sequence shown here is derived from an EMBL/GenBank/DDBJ whole genome shotgun (WGS) entry which is preliminary data.</text>
</comment>
<evidence type="ECO:0000313" key="4">
    <source>
        <dbReference type="EMBL" id="MCW3785236.1"/>
    </source>
</evidence>
<evidence type="ECO:0000259" key="3">
    <source>
        <dbReference type="Pfam" id="PF13649"/>
    </source>
</evidence>
<dbReference type="SUPFAM" id="SSF53335">
    <property type="entry name" value="S-adenosyl-L-methionine-dependent methyltransferases"/>
    <property type="match status" value="1"/>
</dbReference>
<dbReference type="Proteomes" id="UP001209229">
    <property type="component" value="Unassembled WGS sequence"/>
</dbReference>
<dbReference type="EMBL" id="JAPDPJ010000002">
    <property type="protein sequence ID" value="MCW3785236.1"/>
    <property type="molecule type" value="Genomic_DNA"/>
</dbReference>
<gene>
    <name evidence="4" type="ORF">OM075_02090</name>
</gene>
<evidence type="ECO:0000313" key="5">
    <source>
        <dbReference type="Proteomes" id="UP001209229"/>
    </source>
</evidence>
<evidence type="ECO:0000256" key="2">
    <source>
        <dbReference type="ARBA" id="ARBA00022679"/>
    </source>
</evidence>
<dbReference type="GO" id="GO:0008168">
    <property type="term" value="F:methyltransferase activity"/>
    <property type="evidence" value="ECO:0007669"/>
    <property type="project" value="UniProtKB-KW"/>
</dbReference>
<name>A0AAE3SDP2_9BACT</name>
<dbReference type="InterPro" id="IPR041698">
    <property type="entry name" value="Methyltransf_25"/>
</dbReference>
<dbReference type="Pfam" id="PF13649">
    <property type="entry name" value="Methyltransf_25"/>
    <property type="match status" value="1"/>
</dbReference>
<protein>
    <submittedName>
        <fullName evidence="4">Class I SAM-dependent methyltransferase</fullName>
    </submittedName>
</protein>
<proteinExistence type="predicted"/>